<accession>A0A8S1PJM0</accession>
<evidence type="ECO:0000256" key="1">
    <source>
        <dbReference type="SAM" id="Phobius"/>
    </source>
</evidence>
<keyword evidence="1" id="KW-1133">Transmembrane helix</keyword>
<reference evidence="2" key="1">
    <citation type="submission" date="2021-01" db="EMBL/GenBank/DDBJ databases">
        <authorList>
            <consortium name="Genoscope - CEA"/>
            <person name="William W."/>
        </authorList>
    </citation>
    <scope>NUCLEOTIDE SEQUENCE</scope>
</reference>
<keyword evidence="3" id="KW-1185">Reference proteome</keyword>
<sequence>MSQYHNFGQALQWNILYLLLLEPLISGSPLFLLDGLLEDQRLSQHNSRQNFSLILLKKCYLNQQLCIKSNKIH</sequence>
<feature type="transmembrane region" description="Helical" evidence="1">
    <location>
        <begin position="15"/>
        <end position="37"/>
    </location>
</feature>
<name>A0A8S1PJM0_9CILI</name>
<evidence type="ECO:0000313" key="3">
    <source>
        <dbReference type="Proteomes" id="UP000692954"/>
    </source>
</evidence>
<keyword evidence="1" id="KW-0472">Membrane</keyword>
<evidence type="ECO:0000313" key="2">
    <source>
        <dbReference type="EMBL" id="CAD8102738.1"/>
    </source>
</evidence>
<protein>
    <submittedName>
        <fullName evidence="2">Uncharacterized protein</fullName>
    </submittedName>
</protein>
<gene>
    <name evidence="2" type="ORF">PSON_ATCC_30995.1.T0780175</name>
</gene>
<keyword evidence="1" id="KW-0812">Transmembrane</keyword>
<organism evidence="2 3">
    <name type="scientific">Paramecium sonneborni</name>
    <dbReference type="NCBI Taxonomy" id="65129"/>
    <lineage>
        <taxon>Eukaryota</taxon>
        <taxon>Sar</taxon>
        <taxon>Alveolata</taxon>
        <taxon>Ciliophora</taxon>
        <taxon>Intramacronucleata</taxon>
        <taxon>Oligohymenophorea</taxon>
        <taxon>Peniculida</taxon>
        <taxon>Parameciidae</taxon>
        <taxon>Paramecium</taxon>
    </lineage>
</organism>
<dbReference type="EMBL" id="CAJJDN010000078">
    <property type="protein sequence ID" value="CAD8102738.1"/>
    <property type="molecule type" value="Genomic_DNA"/>
</dbReference>
<proteinExistence type="predicted"/>
<dbReference type="Proteomes" id="UP000692954">
    <property type="component" value="Unassembled WGS sequence"/>
</dbReference>
<comment type="caution">
    <text evidence="2">The sequence shown here is derived from an EMBL/GenBank/DDBJ whole genome shotgun (WGS) entry which is preliminary data.</text>
</comment>
<dbReference type="AlphaFoldDB" id="A0A8S1PJM0"/>